<dbReference type="HOGENOM" id="CLU_000960_28_2_11"/>
<comment type="subcellular location">
    <subcellularLocation>
        <location evidence="1">Cell membrane</location>
        <topology evidence="1">Multi-pass membrane protein</topology>
    </subcellularLocation>
</comment>
<evidence type="ECO:0000313" key="11">
    <source>
        <dbReference type="Proteomes" id="UP000000844"/>
    </source>
</evidence>
<keyword evidence="4 8" id="KW-0812">Transmembrane</keyword>
<evidence type="ECO:0000256" key="4">
    <source>
        <dbReference type="ARBA" id="ARBA00022692"/>
    </source>
</evidence>
<evidence type="ECO:0000256" key="8">
    <source>
        <dbReference type="SAM" id="Phobius"/>
    </source>
</evidence>
<accession>D3Q745</accession>
<dbReference type="Proteomes" id="UP000000844">
    <property type="component" value="Chromosome"/>
</dbReference>
<dbReference type="eggNOG" id="COG0477">
    <property type="taxonomic scope" value="Bacteria"/>
</dbReference>
<proteinExistence type="predicted"/>
<protein>
    <submittedName>
        <fullName evidence="10">Major facilitator superfamily MFS_1</fullName>
    </submittedName>
</protein>
<evidence type="ECO:0000259" key="9">
    <source>
        <dbReference type="PROSITE" id="PS50850"/>
    </source>
</evidence>
<feature type="transmembrane region" description="Helical" evidence="8">
    <location>
        <begin position="269"/>
        <end position="294"/>
    </location>
</feature>
<feature type="transmembrane region" description="Helical" evidence="8">
    <location>
        <begin position="334"/>
        <end position="353"/>
    </location>
</feature>
<dbReference type="OrthoDB" id="4172724at2"/>
<dbReference type="PROSITE" id="PS50850">
    <property type="entry name" value="MFS"/>
    <property type="match status" value="1"/>
</dbReference>
<feature type="transmembrane region" description="Helical" evidence="8">
    <location>
        <begin position="306"/>
        <end position="327"/>
    </location>
</feature>
<keyword evidence="3" id="KW-1003">Cell membrane</keyword>
<dbReference type="KEGG" id="sna:Snas_2639"/>
<dbReference type="EMBL" id="CP001778">
    <property type="protein sequence ID" value="ADD42316.1"/>
    <property type="molecule type" value="Genomic_DNA"/>
</dbReference>
<evidence type="ECO:0000256" key="2">
    <source>
        <dbReference type="ARBA" id="ARBA00022448"/>
    </source>
</evidence>
<gene>
    <name evidence="10" type="ordered locus">Snas_2639</name>
</gene>
<feature type="transmembrane region" description="Helical" evidence="8">
    <location>
        <begin position="12"/>
        <end position="31"/>
    </location>
</feature>
<feature type="transmembrane region" description="Helical" evidence="8">
    <location>
        <begin position="168"/>
        <end position="190"/>
    </location>
</feature>
<dbReference type="InterPro" id="IPR036259">
    <property type="entry name" value="MFS_trans_sf"/>
</dbReference>
<evidence type="ECO:0000256" key="1">
    <source>
        <dbReference type="ARBA" id="ARBA00004651"/>
    </source>
</evidence>
<reference evidence="10 11" key="1">
    <citation type="journal article" date="2009" name="Stand. Genomic Sci.">
        <title>Complete genome sequence of Stackebrandtia nassauensis type strain (LLR-40K-21).</title>
        <authorList>
            <person name="Munk C."/>
            <person name="Lapidus A."/>
            <person name="Copeland A."/>
            <person name="Jando M."/>
            <person name="Mayilraj S."/>
            <person name="Glavina Del Rio T."/>
            <person name="Nolan M."/>
            <person name="Chen F."/>
            <person name="Lucas S."/>
            <person name="Tice H."/>
            <person name="Cheng J.F."/>
            <person name="Han C."/>
            <person name="Detter J.C."/>
            <person name="Bruce D."/>
            <person name="Goodwin L."/>
            <person name="Chain P."/>
            <person name="Pitluck S."/>
            <person name="Goker M."/>
            <person name="Ovchinikova G."/>
            <person name="Pati A."/>
            <person name="Ivanova N."/>
            <person name="Mavromatis K."/>
            <person name="Chen A."/>
            <person name="Palaniappan K."/>
            <person name="Land M."/>
            <person name="Hauser L."/>
            <person name="Chang Y.J."/>
            <person name="Jeffries C.D."/>
            <person name="Bristow J."/>
            <person name="Eisen J.A."/>
            <person name="Markowitz V."/>
            <person name="Hugenholtz P."/>
            <person name="Kyrpides N.C."/>
            <person name="Klenk H.P."/>
        </authorList>
    </citation>
    <scope>NUCLEOTIDE SEQUENCE [LARGE SCALE GENOMIC DNA]</scope>
    <source>
        <strain evidence="11">DSM 44728 / CIP 108903 / NRRL B-16338 / NBRC 102104 / LLR-40K-21</strain>
    </source>
</reference>
<keyword evidence="6 8" id="KW-0472">Membrane</keyword>
<dbReference type="PANTHER" id="PTHR42718">
    <property type="entry name" value="MAJOR FACILITATOR SUPERFAMILY MULTIDRUG TRANSPORTER MFSC"/>
    <property type="match status" value="1"/>
</dbReference>
<feature type="transmembrane region" description="Helical" evidence="8">
    <location>
        <begin position="202"/>
        <end position="222"/>
    </location>
</feature>
<dbReference type="GO" id="GO:0022857">
    <property type="term" value="F:transmembrane transporter activity"/>
    <property type="evidence" value="ECO:0007669"/>
    <property type="project" value="InterPro"/>
</dbReference>
<feature type="domain" description="Major facilitator superfamily (MFS) profile" evidence="9">
    <location>
        <begin position="16"/>
        <end position="498"/>
    </location>
</feature>
<feature type="transmembrane region" description="Helical" evidence="8">
    <location>
        <begin position="228"/>
        <end position="248"/>
    </location>
</feature>
<feature type="region of interest" description="Disordered" evidence="7">
    <location>
        <begin position="503"/>
        <end position="529"/>
    </location>
</feature>
<dbReference type="STRING" id="446470.Snas_2639"/>
<feature type="transmembrane region" description="Helical" evidence="8">
    <location>
        <begin position="474"/>
        <end position="494"/>
    </location>
</feature>
<evidence type="ECO:0000256" key="3">
    <source>
        <dbReference type="ARBA" id="ARBA00022475"/>
    </source>
</evidence>
<keyword evidence="11" id="KW-1185">Reference proteome</keyword>
<dbReference type="eggNOG" id="COG2211">
    <property type="taxonomic scope" value="Bacteria"/>
</dbReference>
<dbReference type="Gene3D" id="1.20.1250.20">
    <property type="entry name" value="MFS general substrate transporter like domains"/>
    <property type="match status" value="1"/>
</dbReference>
<sequence>MRTLTPDKAGPREWIGLAVLTLPTILIALDMNVLHLAVPSLTEDLNPSSSQLLWIIDIYGFLIAGFLITMGNLGDRVGRRRVLLYGAAAFGLASVLAAFAPNANLLIVARALLGIAGATLMPSTMSLIRNMFAHAGQRRTAITVWMTSFMGGSAVAPLVGGIMLERLWWGSVFLLGVPVMLLLLAVGPWLLPEYRDPKPGRLDPLSVVLSVLAVLAVIYGLKAVAEDGVGVVPVAVVLAGVALAVGFVRRQRVLDDPLLDLKLLRIPEFSVSLSTQTIAVFSMGGVMLFMAQYLQLVAGLSPLESGLVMVPGTVFGIVGTLLLPRLVRWVRPAYLIGFGALLAAGGMLFFTQVDASGQLWLIVAGHIVVSLGFGPPMSLTADLIIGSAPPNKAGAAGAASETSGELGLALGVAIFGSIGTAIYRSNVAVPDAATAVQAETVEDTLGGAVSVARDLPGEAAAGLLESARSAFSTGMALGAGIGAVLVALISVLVVTKLRHLEAGTGDGEAEPEAAEPERVPESAEACRTA</sequence>
<name>D3Q745_STANL</name>
<feature type="transmembrane region" description="Helical" evidence="8">
    <location>
        <begin position="82"/>
        <end position="101"/>
    </location>
</feature>
<evidence type="ECO:0000256" key="7">
    <source>
        <dbReference type="SAM" id="MobiDB-lite"/>
    </source>
</evidence>
<keyword evidence="2" id="KW-0813">Transport</keyword>
<dbReference type="RefSeq" id="WP_013017887.1">
    <property type="nucleotide sequence ID" value="NC_013947.1"/>
</dbReference>
<feature type="transmembrane region" description="Helical" evidence="8">
    <location>
        <begin position="51"/>
        <end position="70"/>
    </location>
</feature>
<feature type="transmembrane region" description="Helical" evidence="8">
    <location>
        <begin position="140"/>
        <end position="162"/>
    </location>
</feature>
<dbReference type="GO" id="GO:0005886">
    <property type="term" value="C:plasma membrane"/>
    <property type="evidence" value="ECO:0007669"/>
    <property type="project" value="UniProtKB-SubCell"/>
</dbReference>
<dbReference type="InterPro" id="IPR020846">
    <property type="entry name" value="MFS_dom"/>
</dbReference>
<dbReference type="CDD" id="cd17321">
    <property type="entry name" value="MFS_MMR_MDR_like"/>
    <property type="match status" value="1"/>
</dbReference>
<dbReference type="Pfam" id="PF07690">
    <property type="entry name" value="MFS_1"/>
    <property type="match status" value="1"/>
</dbReference>
<evidence type="ECO:0000256" key="5">
    <source>
        <dbReference type="ARBA" id="ARBA00022989"/>
    </source>
</evidence>
<feature type="transmembrane region" description="Helical" evidence="8">
    <location>
        <begin position="359"/>
        <end position="385"/>
    </location>
</feature>
<feature type="transmembrane region" description="Helical" evidence="8">
    <location>
        <begin position="406"/>
        <end position="423"/>
    </location>
</feature>
<dbReference type="SUPFAM" id="SSF103473">
    <property type="entry name" value="MFS general substrate transporter"/>
    <property type="match status" value="1"/>
</dbReference>
<dbReference type="Gene3D" id="1.20.1720.10">
    <property type="entry name" value="Multidrug resistance protein D"/>
    <property type="match status" value="1"/>
</dbReference>
<keyword evidence="5 8" id="KW-1133">Transmembrane helix</keyword>
<evidence type="ECO:0000256" key="6">
    <source>
        <dbReference type="ARBA" id="ARBA00023136"/>
    </source>
</evidence>
<dbReference type="AlphaFoldDB" id="D3Q745"/>
<dbReference type="PANTHER" id="PTHR42718:SF47">
    <property type="entry name" value="METHYL VIOLOGEN RESISTANCE PROTEIN SMVA"/>
    <property type="match status" value="1"/>
</dbReference>
<evidence type="ECO:0000313" key="10">
    <source>
        <dbReference type="EMBL" id="ADD42316.1"/>
    </source>
</evidence>
<dbReference type="InterPro" id="IPR011701">
    <property type="entry name" value="MFS"/>
</dbReference>
<feature type="transmembrane region" description="Helical" evidence="8">
    <location>
        <begin position="107"/>
        <end position="128"/>
    </location>
</feature>
<organism evidence="10 11">
    <name type="scientific">Stackebrandtia nassauensis (strain DSM 44728 / CIP 108903 / NRRL B-16338 / NBRC 102104 / LLR-40K-21)</name>
    <dbReference type="NCBI Taxonomy" id="446470"/>
    <lineage>
        <taxon>Bacteria</taxon>
        <taxon>Bacillati</taxon>
        <taxon>Actinomycetota</taxon>
        <taxon>Actinomycetes</taxon>
        <taxon>Glycomycetales</taxon>
        <taxon>Glycomycetaceae</taxon>
        <taxon>Stackebrandtia</taxon>
    </lineage>
</organism>